<dbReference type="AlphaFoldDB" id="A0A916JI58"/>
<comment type="caution">
    <text evidence="9">The sequence shown here is derived from an EMBL/GenBank/DDBJ whole genome shotgun (WGS) entry which is preliminary data.</text>
</comment>
<accession>A0A916JI58</accession>
<dbReference type="FunFam" id="2.170.130.10:FF:000008">
    <property type="entry name" value="SusC/RagA family TonB-linked outer membrane protein"/>
    <property type="match status" value="1"/>
</dbReference>
<dbReference type="Pfam" id="PF07715">
    <property type="entry name" value="Plug"/>
    <property type="match status" value="1"/>
</dbReference>
<evidence type="ECO:0000256" key="3">
    <source>
        <dbReference type="ARBA" id="ARBA00022452"/>
    </source>
</evidence>
<organism evidence="9 10">
    <name type="scientific">Dyadobacter helix</name>
    <dbReference type="NCBI Taxonomy" id="2822344"/>
    <lineage>
        <taxon>Bacteria</taxon>
        <taxon>Pseudomonadati</taxon>
        <taxon>Bacteroidota</taxon>
        <taxon>Cytophagia</taxon>
        <taxon>Cytophagales</taxon>
        <taxon>Spirosomataceae</taxon>
        <taxon>Dyadobacter</taxon>
    </lineage>
</organism>
<sequence>MENLLLKNRFHFRHALGLWIVVACLPSFAMGAAVKSDAVNQHLLFDTIIQGKVSSESGELLPGVNVVIKNTTTGTTTDTEGKYSLNIPAGKVTLVFSSVGYEKQEIEVVNRSKLDVILQSDTKALGEVVVVGYGTQQRKDITGSVASVKGSEMENQPVASADALLQGRAAGVQVVQNTGAPGGGVTVRIRGNTSLNAGNGPLYVVDGVPISSDTPSPIGNFGGDGINPLAAISPNDIESVEILKDAAASSIYGARGANGVVLITTKRGKAGNASFSFNAYTGVAQVKKKLALLNAAQEKDYIKNALLMAGQPVNMGIDTSRYDTDWQSAIFRDAPVSNYDLSLRGGSDKVKYAMSLGYYDQKGVIINTGYKRYNGRVNLDYSSLSRLKLGTSIAVSGGFRNRVPEGDNANSVLTNAIRILPTEAIYNTDGSYTLAPSGRPNPVAVARSTQFTTQDNRLIGNVYGEYLLMKNLSFRTSLGIDFLGIKDDYFIPSYISGGAARPSTTGYNQIFSWVNENTLTYQRTFAQHHTLSVLAGYSQQESKSQAIFASANQGSTDNIATLNAAAQPTGASSSNSNWGLVSYFGRLTYAFDDKYLFTTSIRRDGSSRFGSDKRFGFFPSASVGWRLSKESFLADANFLTDLKLRASIGVVGNQQISNYGWQGLYNVGSNYGGKPGIAPSAIPNPNLGWESTTQSNIGLDIAILNNRIQFSAEVYLKRTKDLLLQVNLPSTSGFSSSLQNVGNTQNKGLEFSLSTLNLARELRWTTNFNLSFNRNKIIKLSQNNADILQTVGDAAYYSETPVGLARVGEPIGVIYGYVATGRVYATSEEAKAANMRDGSASGPLFQAGDMQYVDLNKDGIINAASDRTIIGNANPKFTGGMTNTFSYRGFDLSFLLQWSYGNEIFNQTRLTSNRGFVFNASTTEVLRSWKKEGDITDVPRGTTSTVARNGLVSTRWMEDGSYLRAKTVTLAYNLPSSVIQKIKIKGAKVYVTGQNLFTVTKYSGLDPEVNFRSGYPLLGGIDLGVYPQTRTFLAGINLTF</sequence>
<dbReference type="InterPro" id="IPR023996">
    <property type="entry name" value="TonB-dep_OMP_SusC/RagA"/>
</dbReference>
<evidence type="ECO:0000313" key="9">
    <source>
        <dbReference type="EMBL" id="CAG5012954.1"/>
    </source>
</evidence>
<evidence type="ECO:0000256" key="1">
    <source>
        <dbReference type="ARBA" id="ARBA00004571"/>
    </source>
</evidence>
<feature type="domain" description="TonB-dependent receptor plug" evidence="8">
    <location>
        <begin position="139"/>
        <end position="260"/>
    </location>
</feature>
<evidence type="ECO:0000256" key="5">
    <source>
        <dbReference type="ARBA" id="ARBA00023136"/>
    </source>
</evidence>
<keyword evidence="3 7" id="KW-1134">Transmembrane beta strand</keyword>
<dbReference type="InterPro" id="IPR008969">
    <property type="entry name" value="CarboxyPept-like_regulatory"/>
</dbReference>
<dbReference type="InterPro" id="IPR036942">
    <property type="entry name" value="Beta-barrel_TonB_sf"/>
</dbReference>
<gene>
    <name evidence="9" type="ORF">DYBT9275_05293</name>
</gene>
<dbReference type="Gene3D" id="2.60.40.1120">
    <property type="entry name" value="Carboxypeptidase-like, regulatory domain"/>
    <property type="match status" value="1"/>
</dbReference>
<evidence type="ECO:0000256" key="2">
    <source>
        <dbReference type="ARBA" id="ARBA00022448"/>
    </source>
</evidence>
<dbReference type="InterPro" id="IPR012910">
    <property type="entry name" value="Plug_dom"/>
</dbReference>
<dbReference type="NCBIfam" id="TIGR04056">
    <property type="entry name" value="OMP_RagA_SusC"/>
    <property type="match status" value="1"/>
</dbReference>
<keyword evidence="5 7" id="KW-0472">Membrane</keyword>
<dbReference type="InterPro" id="IPR037066">
    <property type="entry name" value="Plug_dom_sf"/>
</dbReference>
<evidence type="ECO:0000259" key="8">
    <source>
        <dbReference type="Pfam" id="PF07715"/>
    </source>
</evidence>
<dbReference type="RefSeq" id="WP_215241512.1">
    <property type="nucleotide sequence ID" value="NZ_CAJRAF010000002.1"/>
</dbReference>
<dbReference type="EMBL" id="CAJRAF010000002">
    <property type="protein sequence ID" value="CAG5012954.1"/>
    <property type="molecule type" value="Genomic_DNA"/>
</dbReference>
<comment type="subcellular location">
    <subcellularLocation>
        <location evidence="1 7">Cell outer membrane</location>
        <topology evidence="1 7">Multi-pass membrane protein</topology>
    </subcellularLocation>
</comment>
<protein>
    <submittedName>
        <fullName evidence="9">TonB-dependent receptor P3</fullName>
    </submittedName>
</protein>
<evidence type="ECO:0000256" key="4">
    <source>
        <dbReference type="ARBA" id="ARBA00022692"/>
    </source>
</evidence>
<evidence type="ECO:0000256" key="7">
    <source>
        <dbReference type="PROSITE-ProRule" id="PRU01360"/>
    </source>
</evidence>
<dbReference type="PROSITE" id="PS51257">
    <property type="entry name" value="PROKAR_LIPOPROTEIN"/>
    <property type="match status" value="1"/>
</dbReference>
<comment type="similarity">
    <text evidence="7">Belongs to the TonB-dependent receptor family.</text>
</comment>
<dbReference type="Gene3D" id="2.170.130.10">
    <property type="entry name" value="TonB-dependent receptor, plug domain"/>
    <property type="match status" value="1"/>
</dbReference>
<name>A0A916JI58_9BACT</name>
<dbReference type="PROSITE" id="PS52016">
    <property type="entry name" value="TONB_DEPENDENT_REC_3"/>
    <property type="match status" value="1"/>
</dbReference>
<dbReference type="SUPFAM" id="SSF49464">
    <property type="entry name" value="Carboxypeptidase regulatory domain-like"/>
    <property type="match status" value="1"/>
</dbReference>
<keyword evidence="2 7" id="KW-0813">Transport</keyword>
<keyword evidence="10" id="KW-1185">Reference proteome</keyword>
<dbReference type="Gene3D" id="2.40.170.20">
    <property type="entry name" value="TonB-dependent receptor, beta-barrel domain"/>
    <property type="match status" value="1"/>
</dbReference>
<dbReference type="SUPFAM" id="SSF56935">
    <property type="entry name" value="Porins"/>
    <property type="match status" value="1"/>
</dbReference>
<reference evidence="9" key="1">
    <citation type="submission" date="2021-04" db="EMBL/GenBank/DDBJ databases">
        <authorList>
            <person name="Rodrigo-Torres L."/>
            <person name="Arahal R. D."/>
            <person name="Lucena T."/>
        </authorList>
    </citation>
    <scope>NUCLEOTIDE SEQUENCE</scope>
    <source>
        <strain evidence="9">CECT 9275</strain>
    </source>
</reference>
<dbReference type="Proteomes" id="UP000680038">
    <property type="component" value="Unassembled WGS sequence"/>
</dbReference>
<dbReference type="GO" id="GO:0009279">
    <property type="term" value="C:cell outer membrane"/>
    <property type="evidence" value="ECO:0007669"/>
    <property type="project" value="UniProtKB-SubCell"/>
</dbReference>
<dbReference type="InterPro" id="IPR023997">
    <property type="entry name" value="TonB-dep_OMP_SusC/RagA_CS"/>
</dbReference>
<proteinExistence type="inferred from homology"/>
<evidence type="ECO:0000256" key="6">
    <source>
        <dbReference type="ARBA" id="ARBA00023237"/>
    </source>
</evidence>
<keyword evidence="9" id="KW-0675">Receptor</keyword>
<dbReference type="Pfam" id="PF13715">
    <property type="entry name" value="CarbopepD_reg_2"/>
    <property type="match status" value="1"/>
</dbReference>
<dbReference type="InterPro" id="IPR039426">
    <property type="entry name" value="TonB-dep_rcpt-like"/>
</dbReference>
<keyword evidence="4 7" id="KW-0812">Transmembrane</keyword>
<keyword evidence="6 7" id="KW-0998">Cell outer membrane</keyword>
<dbReference type="NCBIfam" id="TIGR04057">
    <property type="entry name" value="SusC_RagA_signa"/>
    <property type="match status" value="1"/>
</dbReference>
<evidence type="ECO:0000313" key="10">
    <source>
        <dbReference type="Proteomes" id="UP000680038"/>
    </source>
</evidence>